<dbReference type="Pfam" id="PF14534">
    <property type="entry name" value="DUF4440"/>
    <property type="match status" value="1"/>
</dbReference>
<organism evidence="2 3">
    <name type="scientific">Arcticibacter svalbardensis MN12-7</name>
    <dbReference type="NCBI Taxonomy" id="1150600"/>
    <lineage>
        <taxon>Bacteria</taxon>
        <taxon>Pseudomonadati</taxon>
        <taxon>Bacteroidota</taxon>
        <taxon>Sphingobacteriia</taxon>
        <taxon>Sphingobacteriales</taxon>
        <taxon>Sphingobacteriaceae</taxon>
        <taxon>Arcticibacter</taxon>
    </lineage>
</organism>
<dbReference type="AlphaFoldDB" id="R9GUK5"/>
<dbReference type="EMBL" id="AQPN01000063">
    <property type="protein sequence ID" value="EOR95175.1"/>
    <property type="molecule type" value="Genomic_DNA"/>
</dbReference>
<dbReference type="InterPro" id="IPR027843">
    <property type="entry name" value="DUF4440"/>
</dbReference>
<accession>R9GUK5</accession>
<dbReference type="Gene3D" id="3.10.450.50">
    <property type="match status" value="1"/>
</dbReference>
<feature type="domain" description="DUF4440" evidence="1">
    <location>
        <begin position="16"/>
        <end position="119"/>
    </location>
</feature>
<protein>
    <recommendedName>
        <fullName evidence="1">DUF4440 domain-containing protein</fullName>
    </recommendedName>
</protein>
<gene>
    <name evidence="2" type="ORF">ADIARSV_1663</name>
</gene>
<comment type="caution">
    <text evidence="2">The sequence shown here is derived from an EMBL/GenBank/DDBJ whole genome shotgun (WGS) entry which is preliminary data.</text>
</comment>
<dbReference type="Proteomes" id="UP000014174">
    <property type="component" value="Unassembled WGS sequence"/>
</dbReference>
<dbReference type="SUPFAM" id="SSF54427">
    <property type="entry name" value="NTF2-like"/>
    <property type="match status" value="1"/>
</dbReference>
<dbReference type="eggNOG" id="COG4319">
    <property type="taxonomic scope" value="Bacteria"/>
</dbReference>
<dbReference type="InterPro" id="IPR032710">
    <property type="entry name" value="NTF2-like_dom_sf"/>
</dbReference>
<reference evidence="2 3" key="1">
    <citation type="journal article" date="2013" name="Genome Announc.">
        <title>Draft Genome Sequence of Arcticibacter svalbardensis Strain MN12-7T, a Member of the Family Sphingobacteriaceae Isolated from an Arctic Soil Sample.</title>
        <authorList>
            <person name="Shivaji S."/>
            <person name="Ara S."/>
            <person name="Prasad S."/>
            <person name="Manasa B.P."/>
            <person name="Begum Z."/>
            <person name="Singh A."/>
            <person name="Kumar Pinnaka A."/>
        </authorList>
    </citation>
    <scope>NUCLEOTIDE SEQUENCE [LARGE SCALE GENOMIC DNA]</scope>
    <source>
        <strain evidence="2 3">MN12-7</strain>
    </source>
</reference>
<name>R9GUK5_9SPHI</name>
<evidence type="ECO:0000313" key="2">
    <source>
        <dbReference type="EMBL" id="EOR95175.1"/>
    </source>
</evidence>
<keyword evidence="3" id="KW-1185">Reference proteome</keyword>
<evidence type="ECO:0000313" key="3">
    <source>
        <dbReference type="Proteomes" id="UP000014174"/>
    </source>
</evidence>
<evidence type="ECO:0000259" key="1">
    <source>
        <dbReference type="Pfam" id="PF14534"/>
    </source>
</evidence>
<proteinExistence type="predicted"/>
<dbReference type="STRING" id="1150600.ADIARSV_1663"/>
<sequence length="128" mass="14011">MVHAQSKSEKQVAIAVEALRKAMVDGTKSELEAIADNNLTYGHSNGVLQNKVEFVDAIVSGMSDFVTLEFKNQTILVSGKTAIVRHDLVASTNDKGKEPGTANLHILTVWQKTHGKWLMLARQAVKKI</sequence>